<dbReference type="AlphaFoldDB" id="A0A0D0PRV5"/>
<dbReference type="PANTHER" id="PTHR43776">
    <property type="entry name" value="TRANSPORT ATP-BINDING PROTEIN"/>
    <property type="match status" value="1"/>
</dbReference>
<accession>A0A0D0PRV5</accession>
<dbReference type="PANTHER" id="PTHR43776:SF7">
    <property type="entry name" value="D,D-DIPEPTIDE TRANSPORT ATP-BINDING PROTEIN DDPF-RELATED"/>
    <property type="match status" value="1"/>
</dbReference>
<proteinExistence type="inferred from homology"/>
<dbReference type="GO" id="GO:0016887">
    <property type="term" value="F:ATP hydrolysis activity"/>
    <property type="evidence" value="ECO:0007669"/>
    <property type="project" value="InterPro"/>
</dbReference>
<reference evidence="10 11" key="1">
    <citation type="submission" date="2015-01" db="EMBL/GenBank/DDBJ databases">
        <title>Draft Genome Sequence of the Biocontrol and Plant Growth-Promoting Rhizobacteria (PGPR) Pseudomonas fluorescens UM270.</title>
        <authorList>
            <person name="Hernandez-Salmeron J.E."/>
            <person name="Santoyo G."/>
            <person name="Moreno-Hagelsieb G."/>
            <person name="Hernandez-Leon R."/>
        </authorList>
    </citation>
    <scope>NUCLEOTIDE SEQUENCE [LARGE SCALE GENOMIC DNA]</scope>
    <source>
        <strain evidence="10 11">UM270</strain>
    </source>
</reference>
<dbReference type="NCBIfam" id="TIGR01727">
    <property type="entry name" value="oligo_HPY"/>
    <property type="match status" value="1"/>
</dbReference>
<sequence>MNNNKQPALLSVTQLHKTYASRDGLVTAIDHISLEVQAGETVALVGESGCGKSTVAATLLGLLPADSGQILVEGRPLPTDARARGRSLSMVFQNPYASLNPKMTIKAIVAEPLKVAFGLRGSALHARILSLLGNVGMGEEHMERYPHEFSGGQLQRIAIARALALESKLLILDEPTAALDVSVQAQVLQLLKTLQTDNGLSYLFISHDLATVEYLAQQVLVMYLGRIVEAGPVGQVFGRPRHPYTRALLDSVPSIDPERRDQLQILSGEIPSPLNRPTGCHFAPRCPRASDRCRREVPAEIEDHGHRFSCHHPLNDEN</sequence>
<comment type="function">
    <text evidence="7">Part of the ABC transporter DppABCDF involved in the uptake of various di/tripeptides. Is also involved in the uptake of phaseolotoxin, a toxic tripeptide inhibiting the enzyme ornithine carbamoyltransferase. Responsible for energy coupling to the transport system.</text>
</comment>
<dbReference type="RefSeq" id="WP_042727877.1">
    <property type="nucleotide sequence ID" value="NZ_JXNZ01000003.1"/>
</dbReference>
<dbReference type="Gene3D" id="3.40.50.300">
    <property type="entry name" value="P-loop containing nucleotide triphosphate hydrolases"/>
    <property type="match status" value="1"/>
</dbReference>
<dbReference type="GO" id="GO:0005524">
    <property type="term" value="F:ATP binding"/>
    <property type="evidence" value="ECO:0007669"/>
    <property type="project" value="UniProtKB-KW"/>
</dbReference>
<evidence type="ECO:0000313" key="10">
    <source>
        <dbReference type="EMBL" id="KIQ61363.1"/>
    </source>
</evidence>
<dbReference type="InterPro" id="IPR027417">
    <property type="entry name" value="P-loop_NTPase"/>
</dbReference>
<dbReference type="Pfam" id="PF00005">
    <property type="entry name" value="ABC_tran"/>
    <property type="match status" value="1"/>
</dbReference>
<comment type="caution">
    <text evidence="10">The sequence shown here is derived from an EMBL/GenBank/DDBJ whole genome shotgun (WGS) entry which is preliminary data.</text>
</comment>
<dbReference type="SMART" id="SM00382">
    <property type="entry name" value="AAA"/>
    <property type="match status" value="1"/>
</dbReference>
<dbReference type="InterPro" id="IPR003439">
    <property type="entry name" value="ABC_transporter-like_ATP-bd"/>
</dbReference>
<evidence type="ECO:0000256" key="7">
    <source>
        <dbReference type="ARBA" id="ARBA00058018"/>
    </source>
</evidence>
<feature type="domain" description="ABC transporter" evidence="9">
    <location>
        <begin position="10"/>
        <end position="249"/>
    </location>
</feature>
<protein>
    <recommendedName>
        <fullName evidence="5">ABC-type dipeptide transporter</fullName>
        <ecNumber evidence="5">7.4.2.9</ecNumber>
    </recommendedName>
</protein>
<dbReference type="Proteomes" id="UP000032101">
    <property type="component" value="Unassembled WGS sequence"/>
</dbReference>
<dbReference type="InterPro" id="IPR050319">
    <property type="entry name" value="ABC_transp_ATP-bind"/>
</dbReference>
<dbReference type="InterPro" id="IPR013563">
    <property type="entry name" value="Oligopep_ABC_C"/>
</dbReference>
<evidence type="ECO:0000256" key="3">
    <source>
        <dbReference type="ARBA" id="ARBA00022741"/>
    </source>
</evidence>
<dbReference type="FunFam" id="3.40.50.300:FF:000016">
    <property type="entry name" value="Oligopeptide ABC transporter ATP-binding component"/>
    <property type="match status" value="1"/>
</dbReference>
<dbReference type="PROSITE" id="PS50893">
    <property type="entry name" value="ABC_TRANSPORTER_2"/>
    <property type="match status" value="1"/>
</dbReference>
<dbReference type="EC" id="7.4.2.9" evidence="5"/>
<dbReference type="InterPro" id="IPR003593">
    <property type="entry name" value="AAA+_ATPase"/>
</dbReference>
<evidence type="ECO:0000256" key="4">
    <source>
        <dbReference type="ARBA" id="ARBA00022840"/>
    </source>
</evidence>
<dbReference type="Pfam" id="PF08352">
    <property type="entry name" value="oligo_HPY"/>
    <property type="match status" value="1"/>
</dbReference>
<evidence type="ECO:0000256" key="5">
    <source>
        <dbReference type="ARBA" id="ARBA00038852"/>
    </source>
</evidence>
<evidence type="ECO:0000256" key="8">
    <source>
        <dbReference type="ARBA" id="ARBA00065473"/>
    </source>
</evidence>
<dbReference type="OrthoDB" id="9784450at2"/>
<keyword evidence="4" id="KW-0067">ATP-binding</keyword>
<evidence type="ECO:0000256" key="6">
    <source>
        <dbReference type="ARBA" id="ARBA00047356"/>
    </source>
</evidence>
<comment type="subunit">
    <text evidence="8">The complex is composed of two ATP-binding proteins (DppD and DppF), two transmembrane proteins (DppB and DppC) and a solute-binding protein (DppA1-A5). Five orthologous SBPs (DppA1-A5) are present in P.aeruginosa, which increases the substrate specificity of the DppBCDF transporter.</text>
</comment>
<comment type="catalytic activity">
    <reaction evidence="6">
        <text>a dipeptide(out) + ATP + H2O = a dipeptide(in) + ADP + phosphate + H(+)</text>
        <dbReference type="Rhea" id="RHEA:23120"/>
        <dbReference type="ChEBI" id="CHEBI:15377"/>
        <dbReference type="ChEBI" id="CHEBI:15378"/>
        <dbReference type="ChEBI" id="CHEBI:30616"/>
        <dbReference type="ChEBI" id="CHEBI:43474"/>
        <dbReference type="ChEBI" id="CHEBI:90799"/>
        <dbReference type="ChEBI" id="CHEBI:456216"/>
        <dbReference type="EC" id="7.4.2.9"/>
    </reaction>
</comment>
<dbReference type="GO" id="GO:0055085">
    <property type="term" value="P:transmembrane transport"/>
    <property type="evidence" value="ECO:0007669"/>
    <property type="project" value="UniProtKB-ARBA"/>
</dbReference>
<keyword evidence="3" id="KW-0547">Nucleotide-binding</keyword>
<gene>
    <name evidence="10" type="ORF">RL74_00515</name>
</gene>
<evidence type="ECO:0000256" key="2">
    <source>
        <dbReference type="ARBA" id="ARBA00022448"/>
    </source>
</evidence>
<evidence type="ECO:0000256" key="1">
    <source>
        <dbReference type="ARBA" id="ARBA00005417"/>
    </source>
</evidence>
<comment type="similarity">
    <text evidence="1">Belongs to the ABC transporter superfamily.</text>
</comment>
<keyword evidence="2" id="KW-0813">Transport</keyword>
<dbReference type="EMBL" id="JXNZ01000003">
    <property type="protein sequence ID" value="KIQ61363.1"/>
    <property type="molecule type" value="Genomic_DNA"/>
</dbReference>
<dbReference type="InterPro" id="IPR017871">
    <property type="entry name" value="ABC_transporter-like_CS"/>
</dbReference>
<dbReference type="GO" id="GO:0015833">
    <property type="term" value="P:peptide transport"/>
    <property type="evidence" value="ECO:0007669"/>
    <property type="project" value="InterPro"/>
</dbReference>
<dbReference type="PROSITE" id="PS00211">
    <property type="entry name" value="ABC_TRANSPORTER_1"/>
    <property type="match status" value="1"/>
</dbReference>
<organism evidence="10 11">
    <name type="scientific">Pseudomonas fluorescens</name>
    <dbReference type="NCBI Taxonomy" id="294"/>
    <lineage>
        <taxon>Bacteria</taxon>
        <taxon>Pseudomonadati</taxon>
        <taxon>Pseudomonadota</taxon>
        <taxon>Gammaproteobacteria</taxon>
        <taxon>Pseudomonadales</taxon>
        <taxon>Pseudomonadaceae</taxon>
        <taxon>Pseudomonas</taxon>
    </lineage>
</organism>
<evidence type="ECO:0000313" key="11">
    <source>
        <dbReference type="Proteomes" id="UP000032101"/>
    </source>
</evidence>
<evidence type="ECO:0000259" key="9">
    <source>
        <dbReference type="PROSITE" id="PS50893"/>
    </source>
</evidence>
<dbReference type="PATRIC" id="fig|294.124.peg.105"/>
<name>A0A0D0PRV5_PSEFL</name>
<dbReference type="CDD" id="cd03257">
    <property type="entry name" value="ABC_NikE_OppD_transporters"/>
    <property type="match status" value="1"/>
</dbReference>
<dbReference type="SUPFAM" id="SSF52540">
    <property type="entry name" value="P-loop containing nucleoside triphosphate hydrolases"/>
    <property type="match status" value="1"/>
</dbReference>